<organism evidence="3 4">
    <name type="scientific">Pyricularia grisea</name>
    <name type="common">Crabgrass-specific blast fungus</name>
    <name type="synonym">Magnaporthe grisea</name>
    <dbReference type="NCBI Taxonomy" id="148305"/>
    <lineage>
        <taxon>Eukaryota</taxon>
        <taxon>Fungi</taxon>
        <taxon>Dikarya</taxon>
        <taxon>Ascomycota</taxon>
        <taxon>Pezizomycotina</taxon>
        <taxon>Sordariomycetes</taxon>
        <taxon>Sordariomycetidae</taxon>
        <taxon>Magnaporthales</taxon>
        <taxon>Pyriculariaceae</taxon>
        <taxon>Pyricularia</taxon>
    </lineage>
</organism>
<dbReference type="InterPro" id="IPR051410">
    <property type="entry name" value="Ferric/Cupric_Reductase"/>
</dbReference>
<dbReference type="AlphaFoldDB" id="A0A6P8AQS7"/>
<keyword evidence="3" id="KW-1185">Reference proteome</keyword>
<dbReference type="RefSeq" id="XP_030977237.1">
    <property type="nucleotide sequence ID" value="XM_031132057.1"/>
</dbReference>
<dbReference type="GO" id="GO:0006879">
    <property type="term" value="P:intracellular iron ion homeostasis"/>
    <property type="evidence" value="ECO:0007669"/>
    <property type="project" value="TreeGrafter"/>
</dbReference>
<dbReference type="Gene3D" id="3.40.50.80">
    <property type="entry name" value="Nucleotide-binding domain of ferredoxin-NADP reductase (FNR) module"/>
    <property type="match status" value="1"/>
</dbReference>
<dbReference type="InterPro" id="IPR039261">
    <property type="entry name" value="FNR_nucleotide-bd"/>
</dbReference>
<gene>
    <name evidence="4" type="ORF">PgNI_12102</name>
</gene>
<reference evidence="4" key="1">
    <citation type="journal article" date="2019" name="Mol. Biol. Evol.">
        <title>Blast fungal genomes show frequent chromosomal changes, gene gains and losses, and effector gene turnover.</title>
        <authorList>
            <person name="Gomez Luciano L.B."/>
            <person name="Jason Tsai I."/>
            <person name="Chuma I."/>
            <person name="Tosa Y."/>
            <person name="Chen Y.H."/>
            <person name="Li J.Y."/>
            <person name="Li M.Y."/>
            <person name="Jade Lu M.Y."/>
            <person name="Nakayashiki H."/>
            <person name="Li W.H."/>
        </authorList>
    </citation>
    <scope>NUCLEOTIDE SEQUENCE</scope>
    <source>
        <strain evidence="4">NI907</strain>
    </source>
</reference>
<feature type="transmembrane region" description="Helical" evidence="2">
    <location>
        <begin position="46"/>
        <end position="72"/>
    </location>
</feature>
<protein>
    <recommendedName>
        <fullName evidence="5">FAD-binding FR-type domain-containing protein</fullName>
    </recommendedName>
</protein>
<evidence type="ECO:0000256" key="1">
    <source>
        <dbReference type="ARBA" id="ARBA00022448"/>
    </source>
</evidence>
<dbReference type="GO" id="GO:0005886">
    <property type="term" value="C:plasma membrane"/>
    <property type="evidence" value="ECO:0007669"/>
    <property type="project" value="TreeGrafter"/>
</dbReference>
<keyword evidence="2" id="KW-0812">Transmembrane</keyword>
<dbReference type="PANTHER" id="PTHR32361">
    <property type="entry name" value="FERRIC/CUPRIC REDUCTASE TRANSMEMBRANE COMPONENT"/>
    <property type="match status" value="1"/>
</dbReference>
<keyword evidence="2" id="KW-0472">Membrane</keyword>
<reference evidence="4" key="2">
    <citation type="submission" date="2019-10" db="EMBL/GenBank/DDBJ databases">
        <authorList>
            <consortium name="NCBI Genome Project"/>
        </authorList>
    </citation>
    <scope>NUCLEOTIDE SEQUENCE</scope>
    <source>
        <strain evidence="4">NI907</strain>
    </source>
</reference>
<keyword evidence="1" id="KW-0813">Transport</keyword>
<feature type="transmembrane region" description="Helical" evidence="2">
    <location>
        <begin position="79"/>
        <end position="100"/>
    </location>
</feature>
<dbReference type="Proteomes" id="UP000515153">
    <property type="component" value="Unplaced"/>
</dbReference>
<dbReference type="PANTHER" id="PTHR32361:SF9">
    <property type="entry name" value="FERRIC REDUCTASE TRANSMEMBRANE COMPONENT 3-RELATED"/>
    <property type="match status" value="1"/>
</dbReference>
<dbReference type="GO" id="GO:0000293">
    <property type="term" value="F:ferric-chelate reductase activity"/>
    <property type="evidence" value="ECO:0007669"/>
    <property type="project" value="TreeGrafter"/>
</dbReference>
<evidence type="ECO:0000313" key="4">
    <source>
        <dbReference type="RefSeq" id="XP_030977237.1"/>
    </source>
</evidence>
<dbReference type="GeneID" id="41966962"/>
<dbReference type="GO" id="GO:0015677">
    <property type="term" value="P:copper ion import"/>
    <property type="evidence" value="ECO:0007669"/>
    <property type="project" value="TreeGrafter"/>
</dbReference>
<evidence type="ECO:0000256" key="2">
    <source>
        <dbReference type="SAM" id="Phobius"/>
    </source>
</evidence>
<sequence length="354" mass="40666">MVHRLALFDLFPTVPLGRPPICRPRHYPLYHVPGRLYQFRNILYRYIQALLDLGYCSDLCLVILLFYGVLWLRRASYEIFLILHILLAVFTIIGCWYHGFTGIYKLWIYLVYAVWFFDRLVRMLRVAKNGVYRATVTEILADTVRVNVAGVRWTFTPGRHARCGLRKTTPFLSSQRRFCGPVLTFKRPVPPAPLKKKTRRVLTTSKEVKTAGGISLFIRKYNGITRLLRRQTILPVLLDGPYRGTPTYAVFRYDRVLLIGGGIGVTGLLGWAERAESNGDAYIPKNRCNSGLCNGQGGTAGWEIRPRSVIGKVGEGRMGEGWNCNLRARWLVRYRTYVRQWCVWAGGIKKPYLN</sequence>
<keyword evidence="2" id="KW-1133">Transmembrane helix</keyword>
<reference evidence="4" key="3">
    <citation type="submission" date="2025-08" db="UniProtKB">
        <authorList>
            <consortium name="RefSeq"/>
        </authorList>
    </citation>
    <scope>IDENTIFICATION</scope>
    <source>
        <strain evidence="4">NI907</strain>
    </source>
</reference>
<dbReference type="GO" id="GO:0006826">
    <property type="term" value="P:iron ion transport"/>
    <property type="evidence" value="ECO:0007669"/>
    <property type="project" value="TreeGrafter"/>
</dbReference>
<evidence type="ECO:0000313" key="3">
    <source>
        <dbReference type="Proteomes" id="UP000515153"/>
    </source>
</evidence>
<evidence type="ECO:0008006" key="5">
    <source>
        <dbReference type="Google" id="ProtNLM"/>
    </source>
</evidence>
<accession>A0A6P8AQS7</accession>
<dbReference type="KEGG" id="pgri:PgNI_12102"/>
<name>A0A6P8AQS7_PYRGI</name>
<proteinExistence type="predicted"/>